<evidence type="ECO:0000313" key="6">
    <source>
        <dbReference type="EMBL" id="QCD41051.1"/>
    </source>
</evidence>
<dbReference type="GO" id="GO:0030288">
    <property type="term" value="C:outer membrane-bounded periplasmic space"/>
    <property type="evidence" value="ECO:0007669"/>
    <property type="project" value="TreeGrafter"/>
</dbReference>
<dbReference type="InterPro" id="IPR002508">
    <property type="entry name" value="MurNAc-LAA_cat"/>
</dbReference>
<dbReference type="AlphaFoldDB" id="A0A4P7VZQ1"/>
<evidence type="ECO:0000256" key="3">
    <source>
        <dbReference type="ARBA" id="ARBA00022801"/>
    </source>
</evidence>
<name>A0A4P7VZQ1_9BACT</name>
<reference evidence="7" key="1">
    <citation type="submission" date="2019-02" db="EMBL/GenBank/DDBJ databases">
        <title>Isolation and identification of novel species under the genus Muribaculum.</title>
        <authorList>
            <person name="Miyake S."/>
            <person name="Ding Y."/>
            <person name="Low A."/>
            <person name="Soh M."/>
            <person name="Seedorf H."/>
        </authorList>
    </citation>
    <scope>NUCLEOTIDE SEQUENCE [LARGE SCALE GENOMIC DNA]</scope>
    <source>
        <strain evidence="7">H5</strain>
    </source>
</reference>
<dbReference type="CDD" id="cd02696">
    <property type="entry name" value="MurNAc-LAA"/>
    <property type="match status" value="1"/>
</dbReference>
<dbReference type="InterPro" id="IPR050695">
    <property type="entry name" value="N-acetylmuramoyl_amidase_3"/>
</dbReference>
<evidence type="ECO:0000256" key="4">
    <source>
        <dbReference type="SAM" id="MobiDB-lite"/>
    </source>
</evidence>
<sequence length="383" mass="43227">MSLTRIIRLFIIIMLLPVVSRAETDREFIVMIDPGHGGKDAGALGRRTNEKTVNLAVAKKLRKLIESDMKNARVEMTRDGDFFVPLKGRSEMANRKHADIFVSIHANSIDKKSPLHNTINGAAVYTLGLRKSDTNLSLAMRENEVIKLEPDYTTTYEGFDPSSAESYIAFEMMQLTNMDQSIALAEAVQNELVRTAGRKNNGVRQEPFWVLVGTTMPAILVELDFICNPAMEKFMASESGQQKLALAIFRGIERYRKNTVKSVDKASPTTSDIRKAERQTAQREIEADKKAATVEKKTRTDITPTKGQIIYKIQFLTSPTKLRNKDSRLKGLSPIDFYKDGGSFKYTYGTYRTQPDAASDLKKIKKRFPDAFIIRTRDGKRIK</sequence>
<evidence type="ECO:0000256" key="2">
    <source>
        <dbReference type="ARBA" id="ARBA00011901"/>
    </source>
</evidence>
<evidence type="ECO:0000313" key="7">
    <source>
        <dbReference type="Proteomes" id="UP000297149"/>
    </source>
</evidence>
<evidence type="ECO:0000256" key="1">
    <source>
        <dbReference type="ARBA" id="ARBA00001561"/>
    </source>
</evidence>
<dbReference type="FunFam" id="3.40.630.40:FF:000005">
    <property type="entry name" value="N-acetylmuramoyl-L-alanine amidase (AmiA)"/>
    <property type="match status" value="1"/>
</dbReference>
<dbReference type="SMART" id="SM00646">
    <property type="entry name" value="Ami_3"/>
    <property type="match status" value="1"/>
</dbReference>
<dbReference type="Proteomes" id="UP000297149">
    <property type="component" value="Chromosome"/>
</dbReference>
<dbReference type="RefSeq" id="WP_136413592.1">
    <property type="nucleotide sequence ID" value="NZ_CP039396.1"/>
</dbReference>
<dbReference type="GO" id="GO:0009253">
    <property type="term" value="P:peptidoglycan catabolic process"/>
    <property type="evidence" value="ECO:0007669"/>
    <property type="project" value="InterPro"/>
</dbReference>
<keyword evidence="3" id="KW-0378">Hydrolase</keyword>
<feature type="compositionally biased region" description="Basic and acidic residues" evidence="4">
    <location>
        <begin position="272"/>
        <end position="285"/>
    </location>
</feature>
<dbReference type="Pfam" id="PF01520">
    <property type="entry name" value="Amidase_3"/>
    <property type="match status" value="1"/>
</dbReference>
<keyword evidence="7" id="KW-1185">Reference proteome</keyword>
<dbReference type="GO" id="GO:0008745">
    <property type="term" value="F:N-acetylmuramoyl-L-alanine amidase activity"/>
    <property type="evidence" value="ECO:0007669"/>
    <property type="project" value="UniProtKB-EC"/>
</dbReference>
<dbReference type="PANTHER" id="PTHR30404:SF0">
    <property type="entry name" value="N-ACETYLMURAMOYL-L-ALANINE AMIDASE AMIC"/>
    <property type="match status" value="1"/>
</dbReference>
<dbReference type="SUPFAM" id="SSF53187">
    <property type="entry name" value="Zn-dependent exopeptidases"/>
    <property type="match status" value="1"/>
</dbReference>
<accession>A0A4P7VZQ1</accession>
<feature type="domain" description="MurNAc-LAA" evidence="5">
    <location>
        <begin position="90"/>
        <end position="253"/>
    </location>
</feature>
<dbReference type="PANTHER" id="PTHR30404">
    <property type="entry name" value="N-ACETYLMURAMOYL-L-ALANINE AMIDASE"/>
    <property type="match status" value="1"/>
</dbReference>
<dbReference type="Gene3D" id="3.40.630.40">
    <property type="entry name" value="Zn-dependent exopeptidases"/>
    <property type="match status" value="1"/>
</dbReference>
<protein>
    <recommendedName>
        <fullName evidence="2">N-acetylmuramoyl-L-alanine amidase</fullName>
        <ecNumber evidence="2">3.5.1.28</ecNumber>
    </recommendedName>
</protein>
<dbReference type="EC" id="3.5.1.28" evidence="2"/>
<organism evidence="6 7">
    <name type="scientific">Duncaniella dubosii</name>
    <dbReference type="NCBI Taxonomy" id="2518971"/>
    <lineage>
        <taxon>Bacteria</taxon>
        <taxon>Pseudomonadati</taxon>
        <taxon>Bacteroidota</taxon>
        <taxon>Bacteroidia</taxon>
        <taxon>Bacteroidales</taxon>
        <taxon>Muribaculaceae</taxon>
        <taxon>Duncaniella</taxon>
    </lineage>
</organism>
<proteinExistence type="predicted"/>
<gene>
    <name evidence="6" type="ORF">E7747_01275</name>
</gene>
<feature type="region of interest" description="Disordered" evidence="4">
    <location>
        <begin position="266"/>
        <end position="285"/>
    </location>
</feature>
<dbReference type="KEGG" id="ddb:E7747_01275"/>
<dbReference type="EMBL" id="CP039396">
    <property type="protein sequence ID" value="QCD41051.1"/>
    <property type="molecule type" value="Genomic_DNA"/>
</dbReference>
<evidence type="ECO:0000259" key="5">
    <source>
        <dbReference type="SMART" id="SM00646"/>
    </source>
</evidence>
<comment type="catalytic activity">
    <reaction evidence="1">
        <text>Hydrolyzes the link between N-acetylmuramoyl residues and L-amino acid residues in certain cell-wall glycopeptides.</text>
        <dbReference type="EC" id="3.5.1.28"/>
    </reaction>
</comment>